<accession>T0ZSL9</accession>
<feature type="non-terminal residue" evidence="1">
    <location>
        <position position="174"/>
    </location>
</feature>
<dbReference type="InterPro" id="IPR027417">
    <property type="entry name" value="P-loop_NTPase"/>
</dbReference>
<proteinExistence type="predicted"/>
<dbReference type="AlphaFoldDB" id="T0ZSL9"/>
<sequence length="174" mass="19329">ESAFDPSYARTLAGHTRFEDLSAEYFQDTAVPGVWASLDRPLLASAPTNRGAPRGPVRRLVEILDRDGPQNLILVDSLTDLLVRPGIDPMEILTFLKGLRRQAKQWGGLVYLLLTRGVAPPSTELAVVDSVDGVLSFRWSTSPTLAQRRRALLVEKFLPVLARIPEERQGRFVL</sequence>
<evidence type="ECO:0000313" key="1">
    <source>
        <dbReference type="EMBL" id="EQD32840.1"/>
    </source>
</evidence>
<reference evidence="1" key="2">
    <citation type="journal article" date="2014" name="ISME J.">
        <title>Microbial stratification in low pH oxic and suboxic macroscopic growths along an acid mine drainage.</title>
        <authorList>
            <person name="Mendez-Garcia C."/>
            <person name="Mesa V."/>
            <person name="Sprenger R.R."/>
            <person name="Richter M."/>
            <person name="Diez M.S."/>
            <person name="Solano J."/>
            <person name="Bargiela R."/>
            <person name="Golyshina O.V."/>
            <person name="Manteca A."/>
            <person name="Ramos J.L."/>
            <person name="Gallego J.R."/>
            <person name="Llorente I."/>
            <person name="Martins Dos Santos V.A."/>
            <person name="Jensen O.N."/>
            <person name="Pelaez A.I."/>
            <person name="Sanchez J."/>
            <person name="Ferrer M."/>
        </authorList>
    </citation>
    <scope>NUCLEOTIDE SEQUENCE</scope>
</reference>
<reference evidence="1" key="1">
    <citation type="submission" date="2013-08" db="EMBL/GenBank/DDBJ databases">
        <authorList>
            <person name="Mendez C."/>
            <person name="Richter M."/>
            <person name="Ferrer M."/>
            <person name="Sanchez J."/>
        </authorList>
    </citation>
    <scope>NUCLEOTIDE SEQUENCE</scope>
</reference>
<comment type="caution">
    <text evidence="1">The sequence shown here is derived from an EMBL/GenBank/DDBJ whole genome shotgun (WGS) entry which is preliminary data.</text>
</comment>
<name>T0ZSL9_9ZZZZ</name>
<protein>
    <submittedName>
        <fullName evidence="1">HTR-like protein</fullName>
    </submittedName>
</protein>
<organism evidence="1">
    <name type="scientific">mine drainage metagenome</name>
    <dbReference type="NCBI Taxonomy" id="410659"/>
    <lineage>
        <taxon>unclassified sequences</taxon>
        <taxon>metagenomes</taxon>
        <taxon>ecological metagenomes</taxon>
    </lineage>
</organism>
<dbReference type="EMBL" id="AUZX01014182">
    <property type="protein sequence ID" value="EQD32840.1"/>
    <property type="molecule type" value="Genomic_DNA"/>
</dbReference>
<feature type="non-terminal residue" evidence="1">
    <location>
        <position position="1"/>
    </location>
</feature>
<gene>
    <name evidence="1" type="ORF">B1A_19222</name>
</gene>
<dbReference type="Gene3D" id="3.40.50.300">
    <property type="entry name" value="P-loop containing nucleotide triphosphate hydrolases"/>
    <property type="match status" value="1"/>
</dbReference>